<dbReference type="InterPro" id="IPR038731">
    <property type="entry name" value="RgtA/B/C-like"/>
</dbReference>
<feature type="transmembrane region" description="Helical" evidence="8">
    <location>
        <begin position="321"/>
        <end position="342"/>
    </location>
</feature>
<feature type="transmembrane region" description="Helical" evidence="8">
    <location>
        <begin position="354"/>
        <end position="375"/>
    </location>
</feature>
<evidence type="ECO:0000259" key="9">
    <source>
        <dbReference type="Pfam" id="PF13231"/>
    </source>
</evidence>
<keyword evidence="6 8" id="KW-1133">Transmembrane helix</keyword>
<reference evidence="10" key="1">
    <citation type="submission" date="2019-11" db="EMBL/GenBank/DDBJ databases">
        <title>Microbial mats filling the niche in hypersaline microbial mats.</title>
        <authorList>
            <person name="Wong H.L."/>
            <person name="Macleod F.I."/>
            <person name="White R.A. III"/>
            <person name="Burns B.P."/>
        </authorList>
    </citation>
    <scope>NUCLEOTIDE SEQUENCE</scope>
    <source>
        <strain evidence="10">Rbin_158</strain>
    </source>
</reference>
<feature type="transmembrane region" description="Helical" evidence="8">
    <location>
        <begin position="381"/>
        <end position="401"/>
    </location>
</feature>
<feature type="transmembrane region" description="Helical" evidence="8">
    <location>
        <begin position="408"/>
        <end position="431"/>
    </location>
</feature>
<keyword evidence="7 8" id="KW-0472">Membrane</keyword>
<evidence type="ECO:0000256" key="7">
    <source>
        <dbReference type="ARBA" id="ARBA00023136"/>
    </source>
</evidence>
<dbReference type="Proteomes" id="UP000649604">
    <property type="component" value="Unassembled WGS sequence"/>
</dbReference>
<feature type="transmembrane region" description="Helical" evidence="8">
    <location>
        <begin position="139"/>
        <end position="156"/>
    </location>
</feature>
<comment type="caution">
    <text evidence="10">The sequence shown here is derived from an EMBL/GenBank/DDBJ whole genome shotgun (WGS) entry which is preliminary data.</text>
</comment>
<dbReference type="InterPro" id="IPR050297">
    <property type="entry name" value="LipidA_mod_glycosyltrf_83"/>
</dbReference>
<evidence type="ECO:0000256" key="6">
    <source>
        <dbReference type="ARBA" id="ARBA00022989"/>
    </source>
</evidence>
<evidence type="ECO:0000313" key="11">
    <source>
        <dbReference type="Proteomes" id="UP000649604"/>
    </source>
</evidence>
<feature type="domain" description="Glycosyltransferase RgtA/B/C/D-like" evidence="9">
    <location>
        <begin position="64"/>
        <end position="226"/>
    </location>
</feature>
<accession>A0A9D5JZZ3</accession>
<feature type="transmembrane region" description="Helical" evidence="8">
    <location>
        <begin position="116"/>
        <end position="132"/>
    </location>
</feature>
<dbReference type="EMBL" id="WJJP01000714">
    <property type="protein sequence ID" value="MBD3327265.1"/>
    <property type="molecule type" value="Genomic_DNA"/>
</dbReference>
<feature type="transmembrane region" description="Helical" evidence="8">
    <location>
        <begin position="260"/>
        <end position="285"/>
    </location>
</feature>
<evidence type="ECO:0000256" key="8">
    <source>
        <dbReference type="SAM" id="Phobius"/>
    </source>
</evidence>
<feature type="transmembrane region" description="Helical" evidence="8">
    <location>
        <begin position="168"/>
        <end position="198"/>
    </location>
</feature>
<evidence type="ECO:0000256" key="5">
    <source>
        <dbReference type="ARBA" id="ARBA00022692"/>
    </source>
</evidence>
<dbReference type="PANTHER" id="PTHR33908:SF3">
    <property type="entry name" value="UNDECAPRENYL PHOSPHATE-ALPHA-4-AMINO-4-DEOXY-L-ARABINOSE ARABINOSYL TRANSFERASE"/>
    <property type="match status" value="1"/>
</dbReference>
<evidence type="ECO:0000256" key="1">
    <source>
        <dbReference type="ARBA" id="ARBA00004651"/>
    </source>
</evidence>
<keyword evidence="3" id="KW-0328">Glycosyltransferase</keyword>
<sequence length="543" mass="61300">MPMKSHALVLGILAAVALPLFFLTPFTRELWLPDEPRYAEIAMEMTETGNWLIPHLHGEVYTEKPPFYFWILAGSAKVFGHWGPVAMITPAALSAVACIGVIYLLGALLFTRPIGLLSSLMLMTSILFVGVGQMVRMDMLLLLCISLALLCFYRLYAKTTPYDGWYVAGFFLAAALGTLTKGPIGLGLPGLIILIFLVWTRDFRVLKLTWIAWGSLLYLGIVLTWLGLALREGGWEYVYHITIMQNLGRVYDSFSHARPWYFYLHTVPWITLPWFPFFVGALIAGRGTPKVVQQGHALRFLWIWWGTTFLFFSCVSGKLEIYLLPLFPPTAMLSAQFWWTSIGARRTEGKLSRGLTIPAYILGGSLLLASIIVILRGEIGTYSSGIIFLEVIGALIIYAAISQSPRFLLGLVWSITPIMVFYGMFTAVPMLNRQLSLQSVLTDFEQLKTTEATLALWEFYYPIDYYVPSHVPVLTTPEQKRVFFSSKTPVYCLAREKYLDAIRQEVNRPLYVLGTYRIQRKRFVLVSQFPGNSEGHAGVLSMR</sequence>
<feature type="transmembrane region" description="Helical" evidence="8">
    <location>
        <begin position="92"/>
        <end position="110"/>
    </location>
</feature>
<name>A0A9D5JZZ3_9BACT</name>
<comment type="subcellular location">
    <subcellularLocation>
        <location evidence="1">Cell membrane</location>
        <topology evidence="1">Multi-pass membrane protein</topology>
    </subcellularLocation>
</comment>
<feature type="transmembrane region" description="Helical" evidence="8">
    <location>
        <begin position="297"/>
        <end position="315"/>
    </location>
</feature>
<evidence type="ECO:0000256" key="3">
    <source>
        <dbReference type="ARBA" id="ARBA00022676"/>
    </source>
</evidence>
<dbReference type="Pfam" id="PF13231">
    <property type="entry name" value="PMT_2"/>
    <property type="match status" value="1"/>
</dbReference>
<evidence type="ECO:0000256" key="4">
    <source>
        <dbReference type="ARBA" id="ARBA00022679"/>
    </source>
</evidence>
<dbReference type="PANTHER" id="PTHR33908">
    <property type="entry name" value="MANNOSYLTRANSFERASE YKCB-RELATED"/>
    <property type="match status" value="1"/>
</dbReference>
<gene>
    <name evidence="10" type="ORF">GF339_21950</name>
</gene>
<dbReference type="GO" id="GO:0016763">
    <property type="term" value="F:pentosyltransferase activity"/>
    <property type="evidence" value="ECO:0007669"/>
    <property type="project" value="TreeGrafter"/>
</dbReference>
<feature type="transmembrane region" description="Helical" evidence="8">
    <location>
        <begin position="210"/>
        <end position="230"/>
    </location>
</feature>
<dbReference type="GO" id="GO:0005886">
    <property type="term" value="C:plasma membrane"/>
    <property type="evidence" value="ECO:0007669"/>
    <property type="project" value="UniProtKB-SubCell"/>
</dbReference>
<evidence type="ECO:0000256" key="2">
    <source>
        <dbReference type="ARBA" id="ARBA00022475"/>
    </source>
</evidence>
<protein>
    <submittedName>
        <fullName evidence="10">Phospholipid carrier-dependent glycosyltransferase</fullName>
    </submittedName>
</protein>
<dbReference type="AlphaFoldDB" id="A0A9D5JZZ3"/>
<dbReference type="GO" id="GO:0009103">
    <property type="term" value="P:lipopolysaccharide biosynthetic process"/>
    <property type="evidence" value="ECO:0007669"/>
    <property type="project" value="UniProtKB-ARBA"/>
</dbReference>
<dbReference type="GO" id="GO:0010041">
    <property type="term" value="P:response to iron(III) ion"/>
    <property type="evidence" value="ECO:0007669"/>
    <property type="project" value="TreeGrafter"/>
</dbReference>
<keyword evidence="5 8" id="KW-0812">Transmembrane</keyword>
<organism evidence="10 11">
    <name type="scientific">candidate division KSB3 bacterium</name>
    <dbReference type="NCBI Taxonomy" id="2044937"/>
    <lineage>
        <taxon>Bacteria</taxon>
        <taxon>candidate division KSB3</taxon>
    </lineage>
</organism>
<keyword evidence="2" id="KW-1003">Cell membrane</keyword>
<keyword evidence="4" id="KW-0808">Transferase</keyword>
<evidence type="ECO:0000313" key="10">
    <source>
        <dbReference type="EMBL" id="MBD3327265.1"/>
    </source>
</evidence>
<proteinExistence type="predicted"/>